<evidence type="ECO:0000256" key="2">
    <source>
        <dbReference type="ARBA" id="ARBA00022821"/>
    </source>
</evidence>
<dbReference type="SUPFAM" id="SSF53335">
    <property type="entry name" value="S-adenosyl-L-methionine-dependent methyltransferases"/>
    <property type="match status" value="1"/>
</dbReference>
<dbReference type="SUPFAM" id="SSF52058">
    <property type="entry name" value="L domain-like"/>
    <property type="match status" value="1"/>
</dbReference>
<dbReference type="PRINTS" id="PR00364">
    <property type="entry name" value="DISEASERSIST"/>
</dbReference>
<dbReference type="PANTHER" id="PTHR36766:SF40">
    <property type="entry name" value="DISEASE RESISTANCE PROTEIN RGA3"/>
    <property type="match status" value="1"/>
</dbReference>
<keyword evidence="3" id="KW-0175">Coiled coil</keyword>
<feature type="domain" description="Disease resistance R13L4/SHOC-2-like LRR" evidence="6">
    <location>
        <begin position="838"/>
        <end position="941"/>
    </location>
</feature>
<dbReference type="Pfam" id="PF23598">
    <property type="entry name" value="LRR_14"/>
    <property type="match status" value="1"/>
</dbReference>
<evidence type="ECO:0000259" key="6">
    <source>
        <dbReference type="Pfam" id="PF23598"/>
    </source>
</evidence>
<dbReference type="InterPro" id="IPR058922">
    <property type="entry name" value="WHD_DRP"/>
</dbReference>
<evidence type="ECO:0000256" key="3">
    <source>
        <dbReference type="SAM" id="Coils"/>
    </source>
</evidence>
<dbReference type="Pfam" id="PF23559">
    <property type="entry name" value="WHD_DRP"/>
    <property type="match status" value="1"/>
</dbReference>
<keyword evidence="2" id="KW-0611">Plant defense</keyword>
<dbReference type="Gene3D" id="3.40.50.150">
    <property type="entry name" value="Vaccinia Virus protein VP39"/>
    <property type="match status" value="1"/>
</dbReference>
<evidence type="ECO:0000313" key="8">
    <source>
        <dbReference type="Proteomes" id="UP000541444"/>
    </source>
</evidence>
<gene>
    <name evidence="7" type="ORF">GIB67_022355</name>
</gene>
<comment type="caution">
    <text evidence="7">The sequence shown here is derived from an EMBL/GenBank/DDBJ whole genome shotgun (WGS) entry which is preliminary data.</text>
</comment>
<dbReference type="InterPro" id="IPR023397">
    <property type="entry name" value="SAM-dep_MeTrfase_MraW_recog"/>
</dbReference>
<evidence type="ECO:0000259" key="4">
    <source>
        <dbReference type="Pfam" id="PF00931"/>
    </source>
</evidence>
<protein>
    <submittedName>
        <fullName evidence="7">Uncharacterized protein</fullName>
    </submittedName>
</protein>
<dbReference type="Pfam" id="PF01795">
    <property type="entry name" value="Methyltransf_5"/>
    <property type="match status" value="1"/>
</dbReference>
<keyword evidence="8" id="KW-1185">Reference proteome</keyword>
<feature type="domain" description="Disease resistance protein winged helix" evidence="5">
    <location>
        <begin position="729"/>
        <end position="799"/>
    </location>
</feature>
<dbReference type="PANTHER" id="PTHR36766">
    <property type="entry name" value="PLANT BROAD-SPECTRUM MILDEW RESISTANCE PROTEIN RPW8"/>
    <property type="match status" value="1"/>
</dbReference>
<dbReference type="GO" id="GO:0008168">
    <property type="term" value="F:methyltransferase activity"/>
    <property type="evidence" value="ECO:0007669"/>
    <property type="project" value="InterPro"/>
</dbReference>
<feature type="domain" description="NB-ARC" evidence="4">
    <location>
        <begin position="513"/>
        <end position="676"/>
    </location>
</feature>
<dbReference type="InterPro" id="IPR055414">
    <property type="entry name" value="LRR_R13L4/SHOC2-like"/>
</dbReference>
<dbReference type="Pfam" id="PF00931">
    <property type="entry name" value="NB-ARC"/>
    <property type="match status" value="1"/>
</dbReference>
<dbReference type="AlphaFoldDB" id="A0A7J7N6C8"/>
<dbReference type="Gene3D" id="1.10.10.10">
    <property type="entry name" value="Winged helix-like DNA-binding domain superfamily/Winged helix DNA-binding domain"/>
    <property type="match status" value="1"/>
</dbReference>
<dbReference type="InterPro" id="IPR032675">
    <property type="entry name" value="LRR_dom_sf"/>
</dbReference>
<dbReference type="InterPro" id="IPR002182">
    <property type="entry name" value="NB-ARC"/>
</dbReference>
<dbReference type="SUPFAM" id="SSF52540">
    <property type="entry name" value="P-loop containing nucleoside triphosphate hydrolases"/>
    <property type="match status" value="1"/>
</dbReference>
<dbReference type="InterPro" id="IPR036388">
    <property type="entry name" value="WH-like_DNA-bd_sf"/>
</dbReference>
<organism evidence="7 8">
    <name type="scientific">Kingdonia uniflora</name>
    <dbReference type="NCBI Taxonomy" id="39325"/>
    <lineage>
        <taxon>Eukaryota</taxon>
        <taxon>Viridiplantae</taxon>
        <taxon>Streptophyta</taxon>
        <taxon>Embryophyta</taxon>
        <taxon>Tracheophyta</taxon>
        <taxon>Spermatophyta</taxon>
        <taxon>Magnoliopsida</taxon>
        <taxon>Ranunculales</taxon>
        <taxon>Circaeasteraceae</taxon>
        <taxon>Kingdonia</taxon>
    </lineage>
</organism>
<evidence type="ECO:0000259" key="5">
    <source>
        <dbReference type="Pfam" id="PF23559"/>
    </source>
</evidence>
<dbReference type="Gene3D" id="1.10.150.170">
    <property type="entry name" value="Putative methyltransferase TM0872, insert domain"/>
    <property type="match status" value="1"/>
</dbReference>
<dbReference type="InterPro" id="IPR027417">
    <property type="entry name" value="P-loop_NTPase"/>
</dbReference>
<proteinExistence type="predicted"/>
<dbReference type="Proteomes" id="UP000541444">
    <property type="component" value="Unassembled WGS sequence"/>
</dbReference>
<dbReference type="SUPFAM" id="SSF81799">
    <property type="entry name" value="Putative methyltransferase TM0872, insert domain"/>
    <property type="match status" value="1"/>
</dbReference>
<accession>A0A7J7N6C8</accession>
<feature type="coiled-coil region" evidence="3">
    <location>
        <begin position="99"/>
        <end position="130"/>
    </location>
</feature>
<sequence>MGEGGNSGNLDTRPMDPNFIVISRARKVKSLTVLEDGKFVPCGDYDGDAEGANRVSRGFTSCSESANMLHMSLEERIEATTGYVRREAIPFMAALGLNVVEYKEKVVKMLSQIEEEEKKELTQVMRTRNERCVGSYSLSWVLDSVVGLRDALGTRRGEMIRTLVASKRLIGSFNLKNGGTLSLSMECLATSCGASLRAEDVLNSWPEDEVGRILREYGEESNWRALQNKIVKARLRGGLHSTSELANLVQSMSPKFGGRQGWIKTATRVFQALRIAVNDELKTLEDALYDCFDCLSDGGRLAVISFHSLEDRIVKKTFLDIISTETGDGDNYEDQSTLLRQDHNEKVEEGWVKQRIDGKNGTILTKRPITPSEEEESLNRRSRSAKLRVLQKVVLISYLAEIKLDCGYIMIGISFSLALLSRTFGNQLLDEWHTRSLKSKIVGIDDARTGKKEIWSYLQCQCSCFNKLSLHHDVGRRIKEFKKRLDVIASEKDKYKFEVCGRDLDKEYLLSKLLSESSHVEIGVPVVSIVDMGGIGRTTLTQLVFNDNMVTNHFEKKIWVCVLDPFDLKRVAKAIIEAVGDDVPTISEWEAWHRHLCKSIEGKRYLLMLDYTWTKNQKIWDQLKLCLDFGAKGSRIMVTNRNDIVAVTVGSTYKHDLGQLSDDDCWSLFRRLVFGGEMKKIAICWKISDVLASDVWELPKVSQGVLPPLYLSYCALPSHLKRCFTYCVIFPKDTKIEKDSLVKMWMAQGFLHSTATRQVETIGEEYFNDLVMRSFFQDLQIAEDGGITHCKMHDLMHDFTNFLANNECLIAETTDIEANYSKARHSNLSFTSIKKLPKEIEKVLLLRYLDLSGMKLEELPETVSNLCNLQTLKLNRCLYLRRLPEGMEKLVNLRHLEIEETDGLEYLPQGIGRLKSLQTLCKFIVSKGCKLRELKYLKNLHGSLDITNIKGKGNEYNEEELKNKECLKYLRHFTIFRCNQLKTLPPHGKLESLYHLKIHKLDSVKPIDLEVLGISDDGQECGTAEAPELISFPKLKELEVSFMSWENCVMRRGNIISSCLVSED</sequence>
<dbReference type="FunFam" id="1.10.10.10:FF:000322">
    <property type="entry name" value="Probable disease resistance protein At1g63360"/>
    <property type="match status" value="1"/>
</dbReference>
<dbReference type="Gene3D" id="3.40.50.300">
    <property type="entry name" value="P-loop containing nucleotide triphosphate hydrolases"/>
    <property type="match status" value="1"/>
</dbReference>
<evidence type="ECO:0000313" key="7">
    <source>
        <dbReference type="EMBL" id="KAF6162696.1"/>
    </source>
</evidence>
<reference evidence="7 8" key="1">
    <citation type="journal article" date="2020" name="IScience">
        <title>Genome Sequencing of the Endangered Kingdonia uniflora (Circaeasteraceae, Ranunculales) Reveals Potential Mechanisms of Evolutionary Specialization.</title>
        <authorList>
            <person name="Sun Y."/>
            <person name="Deng T."/>
            <person name="Zhang A."/>
            <person name="Moore M.J."/>
            <person name="Landis J.B."/>
            <person name="Lin N."/>
            <person name="Zhang H."/>
            <person name="Zhang X."/>
            <person name="Huang J."/>
            <person name="Zhang X."/>
            <person name="Sun H."/>
            <person name="Wang H."/>
        </authorList>
    </citation>
    <scope>NUCLEOTIDE SEQUENCE [LARGE SCALE GENOMIC DNA]</scope>
    <source>
        <strain evidence="7">TB1705</strain>
        <tissue evidence="7">Leaf</tissue>
    </source>
</reference>
<dbReference type="EMBL" id="JACGCM010001013">
    <property type="protein sequence ID" value="KAF6162696.1"/>
    <property type="molecule type" value="Genomic_DNA"/>
</dbReference>
<evidence type="ECO:0000256" key="1">
    <source>
        <dbReference type="ARBA" id="ARBA00022737"/>
    </source>
</evidence>
<name>A0A7J7N6C8_9MAGN</name>
<dbReference type="InterPro" id="IPR029063">
    <property type="entry name" value="SAM-dependent_MTases_sf"/>
</dbReference>
<keyword evidence="1" id="KW-0677">Repeat</keyword>
<dbReference type="GO" id="GO:0006952">
    <property type="term" value="P:defense response"/>
    <property type="evidence" value="ECO:0007669"/>
    <property type="project" value="UniProtKB-KW"/>
</dbReference>
<dbReference type="GO" id="GO:0043531">
    <property type="term" value="F:ADP binding"/>
    <property type="evidence" value="ECO:0007669"/>
    <property type="project" value="InterPro"/>
</dbReference>
<dbReference type="Gene3D" id="3.80.10.10">
    <property type="entry name" value="Ribonuclease Inhibitor"/>
    <property type="match status" value="1"/>
</dbReference>
<dbReference type="InterPro" id="IPR002903">
    <property type="entry name" value="RsmH"/>
</dbReference>
<dbReference type="OrthoDB" id="439808at2759"/>